<keyword evidence="4" id="KW-1185">Reference proteome</keyword>
<dbReference type="PANTHER" id="PTHR42967:SF1">
    <property type="entry name" value="MBL FOLD METALLO-HYDROLASE"/>
    <property type="match status" value="1"/>
</dbReference>
<dbReference type="GeneID" id="303560768"/>
<evidence type="ECO:0000313" key="1">
    <source>
        <dbReference type="EMBL" id="AYE34504.1"/>
    </source>
</evidence>
<name>A0A9N7JLS7_CLOSE</name>
<dbReference type="AlphaFoldDB" id="A0A9N7JLS7"/>
<gene>
    <name evidence="1" type="ORF">CP523_08780</name>
    <name evidence="2" type="ORF">NH397_01115</name>
</gene>
<evidence type="ECO:0000313" key="3">
    <source>
        <dbReference type="Proteomes" id="UP000280586"/>
    </source>
</evidence>
<dbReference type="Proteomes" id="UP001055437">
    <property type="component" value="Chromosome"/>
</dbReference>
<dbReference type="Proteomes" id="UP000280586">
    <property type="component" value="Chromosome"/>
</dbReference>
<evidence type="ECO:0000313" key="2">
    <source>
        <dbReference type="EMBL" id="USS01096.1"/>
    </source>
</evidence>
<protein>
    <submittedName>
        <fullName evidence="2">MBL fold metallo-hydrolase</fullName>
    </submittedName>
</protein>
<reference evidence="1 3" key="1">
    <citation type="submission" date="2017-09" db="EMBL/GenBank/DDBJ databases">
        <authorList>
            <person name="Thomas P."/>
            <person name="Seyboldt C."/>
        </authorList>
    </citation>
    <scope>NUCLEOTIDE SEQUENCE [LARGE SCALE GENOMIC DNA]</scope>
    <source>
        <strain evidence="1 3">DSM 7534</strain>
    </source>
</reference>
<dbReference type="PANTHER" id="PTHR42967">
    <property type="entry name" value="METAL DEPENDENT HYDROLASE"/>
    <property type="match status" value="1"/>
</dbReference>
<reference evidence="2" key="2">
    <citation type="submission" date="2022-06" db="EMBL/GenBank/DDBJ databases">
        <authorList>
            <person name="Holder M.E."/>
            <person name="Ajami N.J."/>
            <person name="Petrosino J.F."/>
        </authorList>
    </citation>
    <scope>NUCLEOTIDE SEQUENCE</scope>
    <source>
        <strain evidence="2">RMA 8861</strain>
    </source>
</reference>
<dbReference type="EMBL" id="CP099799">
    <property type="protein sequence ID" value="USS01096.1"/>
    <property type="molecule type" value="Genomic_DNA"/>
</dbReference>
<proteinExistence type="predicted"/>
<dbReference type="KEGG" id="csep:CP523_08780"/>
<dbReference type="Pfam" id="PF13483">
    <property type="entry name" value="Lactamase_B_3"/>
    <property type="match status" value="1"/>
</dbReference>
<dbReference type="EMBL" id="CP023671">
    <property type="protein sequence ID" value="AYE34504.1"/>
    <property type="molecule type" value="Genomic_DNA"/>
</dbReference>
<dbReference type="RefSeq" id="WP_066678079.1">
    <property type="nucleotide sequence ID" value="NZ_CABMIZ010000036.1"/>
</dbReference>
<dbReference type="OrthoDB" id="9789133at2"/>
<accession>A0A9N7JLS7</accession>
<sequence length="210" mass="24215">MEIEWFGSTTFILKNSIGKRVLIDPLEAISNKKNYDFDVDIITLSHTPNNKSLKQYITKECTIINDTSSFANEYLTIDGYTSYKDNMNGFKRGENNIYLFNIDGFKLCHLGTVGHILDNKLISKLKNLDFLFIPIGGHFALNGIDAAKLTLDITPKYIIPMFYRNMDEYPYLDGPHKFLSHMKNIKKYNTRSIQTSSLYFKNNNTVLLLK</sequence>
<dbReference type="SUPFAM" id="SSF56281">
    <property type="entry name" value="Metallo-hydrolase/oxidoreductase"/>
    <property type="match status" value="1"/>
</dbReference>
<organism evidence="1 3">
    <name type="scientific">Clostridium septicum</name>
    <dbReference type="NCBI Taxonomy" id="1504"/>
    <lineage>
        <taxon>Bacteria</taxon>
        <taxon>Bacillati</taxon>
        <taxon>Bacillota</taxon>
        <taxon>Clostridia</taxon>
        <taxon>Eubacteriales</taxon>
        <taxon>Clostridiaceae</taxon>
        <taxon>Clostridium</taxon>
    </lineage>
</organism>
<dbReference type="InterPro" id="IPR036866">
    <property type="entry name" value="RibonucZ/Hydroxyglut_hydro"/>
</dbReference>
<dbReference type="Gene3D" id="3.60.15.10">
    <property type="entry name" value="Ribonuclease Z/Hydroxyacylglutathione hydrolase-like"/>
    <property type="match status" value="1"/>
</dbReference>
<evidence type="ECO:0000313" key="4">
    <source>
        <dbReference type="Proteomes" id="UP001055437"/>
    </source>
</evidence>